<gene>
    <name evidence="3" type="ORF">F8C67_10145</name>
</gene>
<reference evidence="3 4" key="1">
    <citation type="submission" date="2019-09" db="EMBL/GenBank/DDBJ databases">
        <title>Genomes of family Cryomorphaceae.</title>
        <authorList>
            <person name="Bowman J.P."/>
        </authorList>
    </citation>
    <scope>NUCLEOTIDE SEQUENCE [LARGE SCALE GENOMIC DNA]</scope>
    <source>
        <strain evidence="3 4">LMG 25704</strain>
    </source>
</reference>
<comment type="caution">
    <text evidence="3">The sequence shown here is derived from an EMBL/GenBank/DDBJ whole genome shotgun (WGS) entry which is preliminary data.</text>
</comment>
<dbReference type="SMART" id="SM00530">
    <property type="entry name" value="HTH_XRE"/>
    <property type="match status" value="1"/>
</dbReference>
<dbReference type="Proteomes" id="UP000468650">
    <property type="component" value="Unassembled WGS sequence"/>
</dbReference>
<keyword evidence="4" id="KW-1185">Reference proteome</keyword>
<evidence type="ECO:0000313" key="4">
    <source>
        <dbReference type="Proteomes" id="UP000468650"/>
    </source>
</evidence>
<evidence type="ECO:0000259" key="2">
    <source>
        <dbReference type="PROSITE" id="PS50943"/>
    </source>
</evidence>
<organism evidence="3 4">
    <name type="scientific">Phaeocystidibacter luteus</name>
    <dbReference type="NCBI Taxonomy" id="911197"/>
    <lineage>
        <taxon>Bacteria</taxon>
        <taxon>Pseudomonadati</taxon>
        <taxon>Bacteroidota</taxon>
        <taxon>Flavobacteriia</taxon>
        <taxon>Flavobacteriales</taxon>
        <taxon>Phaeocystidibacteraceae</taxon>
        <taxon>Phaeocystidibacter</taxon>
    </lineage>
</organism>
<dbReference type="SUPFAM" id="SSF47413">
    <property type="entry name" value="lambda repressor-like DNA-binding domains"/>
    <property type="match status" value="1"/>
</dbReference>
<dbReference type="RefSeq" id="WP_151667732.1">
    <property type="nucleotide sequence ID" value="NZ_WBVO01000008.1"/>
</dbReference>
<dbReference type="PROSITE" id="PS50943">
    <property type="entry name" value="HTH_CROC1"/>
    <property type="match status" value="1"/>
</dbReference>
<proteinExistence type="predicted"/>
<protein>
    <submittedName>
        <fullName evidence="3">Helix-turn-helix transcriptional regulator</fullName>
    </submittedName>
</protein>
<keyword evidence="1" id="KW-0238">DNA-binding</keyword>
<dbReference type="EMBL" id="WBVO01000008">
    <property type="protein sequence ID" value="KAB2808637.1"/>
    <property type="molecule type" value="Genomic_DNA"/>
</dbReference>
<feature type="domain" description="HTH cro/C1-type" evidence="2">
    <location>
        <begin position="11"/>
        <end position="65"/>
    </location>
</feature>
<dbReference type="InterPro" id="IPR010982">
    <property type="entry name" value="Lambda_DNA-bd_dom_sf"/>
</dbReference>
<dbReference type="PANTHER" id="PTHR46558:SF15">
    <property type="entry name" value="HELIX-TURN-HELIX DOMAIN PROTEIN"/>
    <property type="match status" value="1"/>
</dbReference>
<dbReference type="OrthoDB" id="9814553at2"/>
<name>A0A6N6REL2_9FLAO</name>
<accession>A0A6N6REL2</accession>
<dbReference type="CDD" id="cd00093">
    <property type="entry name" value="HTH_XRE"/>
    <property type="match status" value="1"/>
</dbReference>
<evidence type="ECO:0000313" key="3">
    <source>
        <dbReference type="EMBL" id="KAB2808637.1"/>
    </source>
</evidence>
<evidence type="ECO:0000256" key="1">
    <source>
        <dbReference type="ARBA" id="ARBA00023125"/>
    </source>
</evidence>
<dbReference type="AlphaFoldDB" id="A0A6N6REL2"/>
<dbReference type="GO" id="GO:0003677">
    <property type="term" value="F:DNA binding"/>
    <property type="evidence" value="ECO:0007669"/>
    <property type="project" value="UniProtKB-KW"/>
</dbReference>
<dbReference type="Pfam" id="PF01381">
    <property type="entry name" value="HTH_3"/>
    <property type="match status" value="1"/>
</dbReference>
<dbReference type="PANTHER" id="PTHR46558">
    <property type="entry name" value="TRACRIPTIONAL REGULATORY PROTEIN-RELATED-RELATED"/>
    <property type="match status" value="1"/>
</dbReference>
<dbReference type="InterPro" id="IPR001387">
    <property type="entry name" value="Cro/C1-type_HTH"/>
</dbReference>
<sequence>MDRLRDVRERIRKLRVERGYSQEYMSIQLDVSLRQYQRLESGTRDWSLKQLIQLAEVFDMPVYEMVNYSRDPTSEYATERQMRLLIDRLDVLNANMDTLFPNRKKE</sequence>
<dbReference type="Gene3D" id="1.10.260.40">
    <property type="entry name" value="lambda repressor-like DNA-binding domains"/>
    <property type="match status" value="1"/>
</dbReference>